<dbReference type="EMBL" id="QGNW01000690">
    <property type="protein sequence ID" value="RVW65282.1"/>
    <property type="molecule type" value="Genomic_DNA"/>
</dbReference>
<gene>
    <name evidence="6" type="primary">VvCHDp000178_1</name>
    <name evidence="6" type="ORF">CK203_049620</name>
</gene>
<feature type="transmembrane region" description="Helical" evidence="5">
    <location>
        <begin position="158"/>
        <end position="176"/>
    </location>
</feature>
<protein>
    <submittedName>
        <fullName evidence="6">Nucleotide-sugar uncharacterized transporter 3</fullName>
    </submittedName>
</protein>
<evidence type="ECO:0000256" key="5">
    <source>
        <dbReference type="SAM" id="Phobius"/>
    </source>
</evidence>
<feature type="transmembrane region" description="Helical" evidence="5">
    <location>
        <begin position="82"/>
        <end position="103"/>
    </location>
</feature>
<comment type="subcellular location">
    <subcellularLocation>
        <location evidence="1">Membrane</location>
        <topology evidence="1">Multi-pass membrane protein</topology>
    </subcellularLocation>
</comment>
<sequence>MESVRGVNVPMYTTLRRTTVVFTMFVEYILAGQRYTSSVVGSGVKPLRLGSSGKRLGWGCGSVGLIVLGAFIAGARDLSFDSYGYAVVFLSNITTAIYLATIARIGKSSGLNSFGLMWCNGRVAALLYTGILLELQHIPEYNSKFSSHTDNLRQSKGFVTIGLGWMIFGGLPFDIGSNCMSCWEDRFFSLEVQVGASLPPQFWLDDDGVVETDTYKEFSAWLELSSW</sequence>
<dbReference type="Proteomes" id="UP000288805">
    <property type="component" value="Unassembled WGS sequence"/>
</dbReference>
<dbReference type="AlphaFoldDB" id="A0A438FZ96"/>
<evidence type="ECO:0000256" key="4">
    <source>
        <dbReference type="ARBA" id="ARBA00023136"/>
    </source>
</evidence>
<dbReference type="GO" id="GO:0016020">
    <property type="term" value="C:membrane"/>
    <property type="evidence" value="ECO:0007669"/>
    <property type="project" value="UniProtKB-SubCell"/>
</dbReference>
<feature type="transmembrane region" description="Helical" evidence="5">
    <location>
        <begin position="115"/>
        <end position="138"/>
    </location>
</feature>
<evidence type="ECO:0000256" key="1">
    <source>
        <dbReference type="ARBA" id="ARBA00004141"/>
    </source>
</evidence>
<reference evidence="6 7" key="1">
    <citation type="journal article" date="2018" name="PLoS Genet.">
        <title>Population sequencing reveals clonal diversity and ancestral inbreeding in the grapevine cultivar Chardonnay.</title>
        <authorList>
            <person name="Roach M.J."/>
            <person name="Johnson D.L."/>
            <person name="Bohlmann J."/>
            <person name="van Vuuren H.J."/>
            <person name="Jones S.J."/>
            <person name="Pretorius I.S."/>
            <person name="Schmidt S.A."/>
            <person name="Borneman A.R."/>
        </authorList>
    </citation>
    <scope>NUCLEOTIDE SEQUENCE [LARGE SCALE GENOMIC DNA]</scope>
    <source>
        <strain evidence="7">cv. Chardonnay</strain>
        <tissue evidence="6">Leaf</tissue>
    </source>
</reference>
<comment type="caution">
    <text evidence="6">The sequence shown here is derived from an EMBL/GenBank/DDBJ whole genome shotgun (WGS) entry which is preliminary data.</text>
</comment>
<name>A0A438FZ96_VITVI</name>
<keyword evidence="2 5" id="KW-0812">Transmembrane</keyword>
<organism evidence="6 7">
    <name type="scientific">Vitis vinifera</name>
    <name type="common">Grape</name>
    <dbReference type="NCBI Taxonomy" id="29760"/>
    <lineage>
        <taxon>Eukaryota</taxon>
        <taxon>Viridiplantae</taxon>
        <taxon>Streptophyta</taxon>
        <taxon>Embryophyta</taxon>
        <taxon>Tracheophyta</taxon>
        <taxon>Spermatophyta</taxon>
        <taxon>Magnoliopsida</taxon>
        <taxon>eudicotyledons</taxon>
        <taxon>Gunneridae</taxon>
        <taxon>Pentapetalae</taxon>
        <taxon>rosids</taxon>
        <taxon>Vitales</taxon>
        <taxon>Vitaceae</taxon>
        <taxon>Viteae</taxon>
        <taxon>Vitis</taxon>
    </lineage>
</organism>
<dbReference type="PANTHER" id="PTHR11132">
    <property type="entry name" value="SOLUTE CARRIER FAMILY 35"/>
    <property type="match status" value="1"/>
</dbReference>
<keyword evidence="3 5" id="KW-1133">Transmembrane helix</keyword>
<proteinExistence type="predicted"/>
<dbReference type="InterPro" id="IPR050186">
    <property type="entry name" value="TPT_transporter"/>
</dbReference>
<evidence type="ECO:0000256" key="2">
    <source>
        <dbReference type="ARBA" id="ARBA00022692"/>
    </source>
</evidence>
<evidence type="ECO:0000256" key="3">
    <source>
        <dbReference type="ARBA" id="ARBA00022989"/>
    </source>
</evidence>
<evidence type="ECO:0000313" key="6">
    <source>
        <dbReference type="EMBL" id="RVW65282.1"/>
    </source>
</evidence>
<evidence type="ECO:0000313" key="7">
    <source>
        <dbReference type="Proteomes" id="UP000288805"/>
    </source>
</evidence>
<keyword evidence="4 5" id="KW-0472">Membrane</keyword>
<accession>A0A438FZ96</accession>
<feature type="transmembrane region" description="Helical" evidence="5">
    <location>
        <begin position="56"/>
        <end position="76"/>
    </location>
</feature>